<dbReference type="Proteomes" id="UP000185151">
    <property type="component" value="Unassembled WGS sequence"/>
</dbReference>
<dbReference type="Gene3D" id="3.40.50.1820">
    <property type="entry name" value="alpha/beta hydrolase"/>
    <property type="match status" value="1"/>
</dbReference>
<dbReference type="EMBL" id="FSRU01000002">
    <property type="protein sequence ID" value="SIO55462.1"/>
    <property type="molecule type" value="Genomic_DNA"/>
</dbReference>
<sequence length="287" mass="30460">MFSLKTACLRTALVAATLCAFATATTYASDFEPHHHHPANEAAIGVASQGGVLVRDLPLEGGEFQRVLYDAPPSQVRGIIVMFSGGADDIGIEKDGVIRHGDNFVVRSRDLWTARGYGVVLVDAIDHQSMRGKRSTDAYAAVTREVVAFAHEQANAPVWVMGTSQGSIAAMNAASHARGEELAGVILTESVSILGASHETVFDAHPEDVHIPALVVANRDDRCKVAPPSMADAIAQSMRNTHATVLFVQGGEVRSSNECASLSPHGYYGIEGTVVDDIAEWMARVGA</sequence>
<gene>
    <name evidence="2" type="ORF">SAMN05444165_3562</name>
</gene>
<evidence type="ECO:0000313" key="3">
    <source>
        <dbReference type="Proteomes" id="UP000185151"/>
    </source>
</evidence>
<name>A0A1N6KFW6_9BURK</name>
<dbReference type="AlphaFoldDB" id="A0A1N6KFW6"/>
<dbReference type="InterPro" id="IPR029058">
    <property type="entry name" value="AB_hydrolase_fold"/>
</dbReference>
<evidence type="ECO:0008006" key="4">
    <source>
        <dbReference type="Google" id="ProtNLM"/>
    </source>
</evidence>
<reference evidence="2 3" key="1">
    <citation type="submission" date="2016-11" db="EMBL/GenBank/DDBJ databases">
        <authorList>
            <person name="Jaros S."/>
            <person name="Januszkiewicz K."/>
            <person name="Wedrychowicz H."/>
        </authorList>
    </citation>
    <scope>NUCLEOTIDE SEQUENCE [LARGE SCALE GENOMIC DNA]</scope>
    <source>
        <strain evidence="2 3">GAS95</strain>
    </source>
</reference>
<feature type="signal peptide" evidence="1">
    <location>
        <begin position="1"/>
        <end position="28"/>
    </location>
</feature>
<evidence type="ECO:0000256" key="1">
    <source>
        <dbReference type="SAM" id="SignalP"/>
    </source>
</evidence>
<dbReference type="SUPFAM" id="SSF53474">
    <property type="entry name" value="alpha/beta-Hydrolases"/>
    <property type="match status" value="1"/>
</dbReference>
<dbReference type="RefSeq" id="WP_216352727.1">
    <property type="nucleotide sequence ID" value="NZ_FSRU01000002.1"/>
</dbReference>
<keyword evidence="1" id="KW-0732">Signal</keyword>
<proteinExistence type="predicted"/>
<keyword evidence="3" id="KW-1185">Reference proteome</keyword>
<accession>A0A1N6KFW6</accession>
<evidence type="ECO:0000313" key="2">
    <source>
        <dbReference type="EMBL" id="SIO55462.1"/>
    </source>
</evidence>
<feature type="chain" id="PRO_5012094023" description="Alpha/beta hydrolase" evidence="1">
    <location>
        <begin position="29"/>
        <end position="287"/>
    </location>
</feature>
<protein>
    <recommendedName>
        <fullName evidence="4">Alpha/beta hydrolase</fullName>
    </recommendedName>
</protein>
<organism evidence="2 3">
    <name type="scientific">Paraburkholderia phenazinium</name>
    <dbReference type="NCBI Taxonomy" id="60549"/>
    <lineage>
        <taxon>Bacteria</taxon>
        <taxon>Pseudomonadati</taxon>
        <taxon>Pseudomonadota</taxon>
        <taxon>Betaproteobacteria</taxon>
        <taxon>Burkholderiales</taxon>
        <taxon>Burkholderiaceae</taxon>
        <taxon>Paraburkholderia</taxon>
    </lineage>
</organism>